<evidence type="ECO:0000313" key="1">
    <source>
        <dbReference type="EMBL" id="MDX6848372.1"/>
    </source>
</evidence>
<protein>
    <submittedName>
        <fullName evidence="1">DUF934 domain-containing protein</fullName>
    </submittedName>
</protein>
<sequence>MPKLVKDGAIIDDQWALLAKPDTDADTVEVPTGAVIIPLSVWLAQKQHLSERTDVGVWIDSDESANDLAEDAKTLPLIAVNFPAFMDGRSFSNARLLRERFGFTGELRAVGGFIRDQLCYLSRCGVNAFRFDDDSVNLEEAKKSLEDFTEFYQAGSDQPTPLFRRRTA</sequence>
<dbReference type="PIRSF" id="PIRSF030820">
    <property type="entry name" value="UCP030820"/>
    <property type="match status" value="1"/>
</dbReference>
<proteinExistence type="predicted"/>
<name>A0ABU4RW31_9GAMM</name>
<organism evidence="1 2">
    <name type="scientific">Gilvimarinus gilvus</name>
    <dbReference type="NCBI Taxonomy" id="3058038"/>
    <lineage>
        <taxon>Bacteria</taxon>
        <taxon>Pseudomonadati</taxon>
        <taxon>Pseudomonadota</taxon>
        <taxon>Gammaproteobacteria</taxon>
        <taxon>Cellvibrionales</taxon>
        <taxon>Cellvibrionaceae</taxon>
        <taxon>Gilvimarinus</taxon>
    </lineage>
</organism>
<dbReference type="RefSeq" id="WP_302721218.1">
    <property type="nucleotide sequence ID" value="NZ_JAULRU010000264.1"/>
</dbReference>
<dbReference type="Pfam" id="PF06073">
    <property type="entry name" value="DUF934"/>
    <property type="match status" value="1"/>
</dbReference>
<accession>A0ABU4RW31</accession>
<evidence type="ECO:0000313" key="2">
    <source>
        <dbReference type="Proteomes" id="UP001273505"/>
    </source>
</evidence>
<dbReference type="Proteomes" id="UP001273505">
    <property type="component" value="Unassembled WGS sequence"/>
</dbReference>
<gene>
    <name evidence="1" type="ORF">SCD92_03305</name>
</gene>
<keyword evidence="2" id="KW-1185">Reference proteome</keyword>
<dbReference type="EMBL" id="JAXAFO010000004">
    <property type="protein sequence ID" value="MDX6848372.1"/>
    <property type="molecule type" value="Genomic_DNA"/>
</dbReference>
<reference evidence="1 2" key="1">
    <citation type="submission" date="2023-11" db="EMBL/GenBank/DDBJ databases">
        <title>Gilvimarinus fulvus sp. nov., isolated from the surface of Kelp.</title>
        <authorList>
            <person name="Sun Y.Y."/>
            <person name="Gong Y."/>
            <person name="Du Z.J."/>
        </authorList>
    </citation>
    <scope>NUCLEOTIDE SEQUENCE [LARGE SCALE GENOMIC DNA]</scope>
    <source>
        <strain evidence="1 2">SDUM040013</strain>
    </source>
</reference>
<comment type="caution">
    <text evidence="1">The sequence shown here is derived from an EMBL/GenBank/DDBJ whole genome shotgun (WGS) entry which is preliminary data.</text>
</comment>
<dbReference type="InterPro" id="IPR008318">
    <property type="entry name" value="UCP030820"/>
</dbReference>